<keyword evidence="6" id="KW-1185">Reference proteome</keyword>
<evidence type="ECO:0000256" key="1">
    <source>
        <dbReference type="ARBA" id="ARBA00034125"/>
    </source>
</evidence>
<feature type="transmembrane region" description="Helical" evidence="3">
    <location>
        <begin position="772"/>
        <end position="790"/>
    </location>
</feature>
<feature type="region of interest" description="Disordered" evidence="2">
    <location>
        <begin position="326"/>
        <end position="370"/>
    </location>
</feature>
<feature type="transmembrane region" description="Helical" evidence="3">
    <location>
        <begin position="614"/>
        <end position="633"/>
    </location>
</feature>
<dbReference type="InterPro" id="IPR010619">
    <property type="entry name" value="ThrE-like_N"/>
</dbReference>
<feature type="transmembrane region" description="Helical" evidence="3">
    <location>
        <begin position="796"/>
        <end position="815"/>
    </location>
</feature>
<feature type="transmembrane region" description="Helical" evidence="3">
    <location>
        <begin position="588"/>
        <end position="608"/>
    </location>
</feature>
<dbReference type="OrthoDB" id="413008at2759"/>
<evidence type="ECO:0000256" key="3">
    <source>
        <dbReference type="SAM" id="Phobius"/>
    </source>
</evidence>
<feature type="transmembrane region" description="Helical" evidence="3">
    <location>
        <begin position="822"/>
        <end position="840"/>
    </location>
</feature>
<dbReference type="GO" id="GO:0022857">
    <property type="term" value="F:transmembrane transporter activity"/>
    <property type="evidence" value="ECO:0007669"/>
    <property type="project" value="InterPro"/>
</dbReference>
<feature type="transmembrane region" description="Helical" evidence="3">
    <location>
        <begin position="748"/>
        <end position="765"/>
    </location>
</feature>
<feature type="region of interest" description="Disordered" evidence="2">
    <location>
        <begin position="1"/>
        <end position="81"/>
    </location>
</feature>
<feature type="compositionally biased region" description="Polar residues" evidence="2">
    <location>
        <begin position="41"/>
        <end position="64"/>
    </location>
</feature>
<gene>
    <name evidence="5" type="ORF">NADFUDRAFT_53625</name>
</gene>
<evidence type="ECO:0000313" key="5">
    <source>
        <dbReference type="EMBL" id="ODQ63358.1"/>
    </source>
</evidence>
<dbReference type="PANTHER" id="PTHR31082:SF4">
    <property type="entry name" value="PHEROMONE-REGULATED MEMBRANE PROTEIN 10"/>
    <property type="match status" value="1"/>
</dbReference>
<evidence type="ECO:0000259" key="4">
    <source>
        <dbReference type="Pfam" id="PF06738"/>
    </source>
</evidence>
<keyword evidence="3" id="KW-1133">Transmembrane helix</keyword>
<reference evidence="5 6" key="1">
    <citation type="journal article" date="2016" name="Proc. Natl. Acad. Sci. U.S.A.">
        <title>Comparative genomics of biotechnologically important yeasts.</title>
        <authorList>
            <person name="Riley R."/>
            <person name="Haridas S."/>
            <person name="Wolfe K.H."/>
            <person name="Lopes M.R."/>
            <person name="Hittinger C.T."/>
            <person name="Goeker M."/>
            <person name="Salamov A.A."/>
            <person name="Wisecaver J.H."/>
            <person name="Long T.M."/>
            <person name="Calvey C.H."/>
            <person name="Aerts A.L."/>
            <person name="Barry K.W."/>
            <person name="Choi C."/>
            <person name="Clum A."/>
            <person name="Coughlan A.Y."/>
            <person name="Deshpande S."/>
            <person name="Douglass A.P."/>
            <person name="Hanson S.J."/>
            <person name="Klenk H.-P."/>
            <person name="LaButti K.M."/>
            <person name="Lapidus A."/>
            <person name="Lindquist E.A."/>
            <person name="Lipzen A.M."/>
            <person name="Meier-Kolthoff J.P."/>
            <person name="Ohm R.A."/>
            <person name="Otillar R.P."/>
            <person name="Pangilinan J.L."/>
            <person name="Peng Y."/>
            <person name="Rokas A."/>
            <person name="Rosa C.A."/>
            <person name="Scheuner C."/>
            <person name="Sibirny A.A."/>
            <person name="Slot J.C."/>
            <person name="Stielow J.B."/>
            <person name="Sun H."/>
            <person name="Kurtzman C.P."/>
            <person name="Blackwell M."/>
            <person name="Grigoriev I.V."/>
            <person name="Jeffries T.W."/>
        </authorList>
    </citation>
    <scope>NUCLEOTIDE SEQUENCE [LARGE SCALE GENOMIC DNA]</scope>
    <source>
        <strain evidence="5 6">DSM 6958</strain>
    </source>
</reference>
<organism evidence="5 6">
    <name type="scientific">Nadsonia fulvescens var. elongata DSM 6958</name>
    <dbReference type="NCBI Taxonomy" id="857566"/>
    <lineage>
        <taxon>Eukaryota</taxon>
        <taxon>Fungi</taxon>
        <taxon>Dikarya</taxon>
        <taxon>Ascomycota</taxon>
        <taxon>Saccharomycotina</taxon>
        <taxon>Dipodascomycetes</taxon>
        <taxon>Dipodascales</taxon>
        <taxon>Dipodascales incertae sedis</taxon>
        <taxon>Nadsonia</taxon>
    </lineage>
</organism>
<protein>
    <submittedName>
        <fullName evidence="5">DUF1212-domain-containing protein</fullName>
    </submittedName>
</protein>
<dbReference type="Pfam" id="PF06738">
    <property type="entry name" value="ThrE"/>
    <property type="match status" value="1"/>
</dbReference>
<keyword evidence="3" id="KW-0812">Transmembrane</keyword>
<name>A0A1E3PD99_9ASCO</name>
<evidence type="ECO:0000256" key="2">
    <source>
        <dbReference type="SAM" id="MobiDB-lite"/>
    </source>
</evidence>
<feature type="compositionally biased region" description="Low complexity" evidence="2">
    <location>
        <begin position="16"/>
        <end position="30"/>
    </location>
</feature>
<feature type="region of interest" description="Disordered" evidence="2">
    <location>
        <begin position="127"/>
        <end position="149"/>
    </location>
</feature>
<dbReference type="AlphaFoldDB" id="A0A1E3PD99"/>
<proteinExistence type="inferred from homology"/>
<dbReference type="InterPro" id="IPR051361">
    <property type="entry name" value="ThrE/Ser_Exporter"/>
</dbReference>
<dbReference type="Proteomes" id="UP000095009">
    <property type="component" value="Unassembled WGS sequence"/>
</dbReference>
<keyword evidence="3" id="KW-0472">Membrane</keyword>
<feature type="transmembrane region" description="Helical" evidence="3">
    <location>
        <begin position="707"/>
        <end position="728"/>
    </location>
</feature>
<feature type="transmembrane region" description="Helical" evidence="3">
    <location>
        <begin position="673"/>
        <end position="695"/>
    </location>
</feature>
<sequence length="930" mass="100581">MSPASPNKKASPTNDTSASGISSSTSLSALVPGRYSDSYFDHSQQTKPETLSDSPSTGNLSNRVQDNDDGNPFADPPNKYLHELNPVIGTVKITKESGNIDEGHFGFSPNNGSGSESVVNILKSGDRAVPTDANNNGKVEPVDSLVDTPTDLPLRGPYDRGHSNNDIPMNDLTERLSKVVSNNELPKAMVNNPLEGSADPHTRTKIEISVDDPAGFQDLAQHLVDTHTKKFEIVVDDGQQADPFSVPNVDYFSRPHHSTPHQSYLAQSDPNVPTETSDSSVTLANSSASLSSEIYNDGMRTPMHEDYIPPPKHVKQGVLGSLLKLYGDDHTDTHPNSDANSTINSEPSTPGPETSLLPAPQKRPKFGKSNSFNTILSQDYKCDDTDQAISGRNRTKWYEHASHKRTASNNTLANLVFTSASTLVPQIGNLNANFELGPVPSKSKKPKLPKKLPGKNILKNKHKHKLEEAKRITIHIADLLQRQRFILKLCKSLMIYGAPTHRLEEYMVMTSRVLEIDGQYIYIPGCMIASFGDTTTHTSEMQLVRCQQGLNLSKLNDTHTIYKEVIHDMIGVAEASSRIDKLLSAPNLYPPWLCVLIFGFSSAMVAPFGFGGVWLDMPMAFILGSIVGFLQIFVAPKSDLYSNVFEVTASIVVSFLSRAFGSIQNGKLFCYAAMAQGSLALILPGYIILCGALELQSKNIVGGSVRMFYAIVYSLFLGFGITLGAAIYGWIDVNATSVTVCEKSLSPWYRFIFVPAFSVGLALVNQARIVQLPAMVFISSAGYSATYFVGQHTSHSAELTSAVGAFVIGILGNLYSRIGHGLAFAAMLPAIFVQVPSGIASQNSIIAGIQNANIIVQHNATIVNGTTTVTTSNSDSSSGGDVLSLGVGMMKVSIGITVGLFAATLAVYPLGKKRSGLFRLKLEFYDGHYF</sequence>
<feature type="compositionally biased region" description="Polar residues" evidence="2">
    <location>
        <begin position="336"/>
        <end position="352"/>
    </location>
</feature>
<evidence type="ECO:0000313" key="6">
    <source>
        <dbReference type="Proteomes" id="UP000095009"/>
    </source>
</evidence>
<feature type="compositionally biased region" description="Polar residues" evidence="2">
    <location>
        <begin position="260"/>
        <end position="285"/>
    </location>
</feature>
<feature type="compositionally biased region" description="Polar residues" evidence="2">
    <location>
        <begin position="1"/>
        <end position="15"/>
    </location>
</feature>
<dbReference type="EMBL" id="KV454415">
    <property type="protein sequence ID" value="ODQ63358.1"/>
    <property type="molecule type" value="Genomic_DNA"/>
</dbReference>
<feature type="compositionally biased region" description="Basic and acidic residues" evidence="2">
    <location>
        <begin position="326"/>
        <end position="335"/>
    </location>
</feature>
<feature type="domain" description="Threonine/serine exporter-like N-terminal" evidence="4">
    <location>
        <begin position="484"/>
        <end position="727"/>
    </location>
</feature>
<feature type="transmembrane region" description="Helical" evidence="3">
    <location>
        <begin position="892"/>
        <end position="911"/>
    </location>
</feature>
<feature type="region of interest" description="Disordered" evidence="2">
    <location>
        <begin position="253"/>
        <end position="285"/>
    </location>
</feature>
<comment type="similarity">
    <text evidence="1">Belongs to the ThrE exporter (TC 2.A.79) family.</text>
</comment>
<dbReference type="STRING" id="857566.A0A1E3PD99"/>
<dbReference type="PANTHER" id="PTHR31082">
    <property type="entry name" value="PHEROMONE-REGULATED MEMBRANE PROTEIN 10"/>
    <property type="match status" value="1"/>
</dbReference>
<accession>A0A1E3PD99</accession>